<comment type="caution">
    <text evidence="1">The sequence shown here is derived from an EMBL/GenBank/DDBJ whole genome shotgun (WGS) entry which is preliminary data.</text>
</comment>
<proteinExistence type="predicted"/>
<name>A0A7K1GLC5_9FLAO</name>
<reference evidence="1 2" key="1">
    <citation type="journal article" date="2006" name="Int. J. Syst. Evol. Microbiol.">
        <title>Myroides pelagicus sp. nov., isolated from seawater in Thailand.</title>
        <authorList>
            <person name="Yoon J."/>
            <person name="Maneerat S."/>
            <person name="Kawai F."/>
            <person name="Yokota A."/>
        </authorList>
    </citation>
    <scope>NUCLEOTIDE SEQUENCE [LARGE SCALE GENOMIC DNA]</scope>
    <source>
        <strain evidence="1 2">SM1T</strain>
    </source>
</reference>
<evidence type="ECO:0000313" key="2">
    <source>
        <dbReference type="Proteomes" id="UP000488936"/>
    </source>
</evidence>
<protein>
    <submittedName>
        <fullName evidence="1">Uncharacterized protein</fullName>
    </submittedName>
</protein>
<organism evidence="1 2">
    <name type="scientific">Myroides pelagicus</name>
    <dbReference type="NCBI Taxonomy" id="270914"/>
    <lineage>
        <taxon>Bacteria</taxon>
        <taxon>Pseudomonadati</taxon>
        <taxon>Bacteroidota</taxon>
        <taxon>Flavobacteriia</taxon>
        <taxon>Flavobacteriales</taxon>
        <taxon>Flavobacteriaceae</taxon>
        <taxon>Myroides</taxon>
    </lineage>
</organism>
<sequence>MTINAQLSYDTFGDDEESRGATYDQTIKIRPVIGIWEDNFVNPETAKIGRWLARTNDTYTAMPNNKIGFQTYTLITAVKLVKDVK</sequence>
<dbReference type="AlphaFoldDB" id="A0A7K1GLC5"/>
<dbReference type="RefSeq" id="WP_155035313.1">
    <property type="nucleotide sequence ID" value="NZ_JBHTIG010000008.1"/>
</dbReference>
<keyword evidence="2" id="KW-1185">Reference proteome</keyword>
<gene>
    <name evidence="1" type="ORF">GJV77_05310</name>
</gene>
<dbReference type="Proteomes" id="UP000488936">
    <property type="component" value="Unassembled WGS sequence"/>
</dbReference>
<dbReference type="EMBL" id="WMJY01000008">
    <property type="protein sequence ID" value="MTH29339.1"/>
    <property type="molecule type" value="Genomic_DNA"/>
</dbReference>
<evidence type="ECO:0000313" key="1">
    <source>
        <dbReference type="EMBL" id="MTH29339.1"/>
    </source>
</evidence>
<dbReference type="OrthoDB" id="1340359at2"/>
<accession>A0A7K1GLC5</accession>